<reference evidence="3" key="1">
    <citation type="journal article" date="2014" name="Proc. Natl. Acad. Sci. U.S.A.">
        <title>Extensive sampling of basidiomycete genomes demonstrates inadequacy of the white-rot/brown-rot paradigm for wood decay fungi.</title>
        <authorList>
            <person name="Riley R."/>
            <person name="Salamov A.A."/>
            <person name="Brown D.W."/>
            <person name="Nagy L.G."/>
            <person name="Floudas D."/>
            <person name="Held B.W."/>
            <person name="Levasseur A."/>
            <person name="Lombard V."/>
            <person name="Morin E."/>
            <person name="Otillar R."/>
            <person name="Lindquist E.A."/>
            <person name="Sun H."/>
            <person name="LaButti K.M."/>
            <person name="Schmutz J."/>
            <person name="Jabbour D."/>
            <person name="Luo H."/>
            <person name="Baker S.E."/>
            <person name="Pisabarro A.G."/>
            <person name="Walton J.D."/>
            <person name="Blanchette R.A."/>
            <person name="Henrissat B."/>
            <person name="Martin F."/>
            <person name="Cullen D."/>
            <person name="Hibbett D.S."/>
            <person name="Grigoriev I.V."/>
        </authorList>
    </citation>
    <scope>NUCLEOTIDE SEQUENCE [LARGE SCALE GENOMIC DNA]</scope>
    <source>
        <strain evidence="3">CBS 339.88</strain>
    </source>
</reference>
<accession>A0A067TLU1</accession>
<evidence type="ECO:0000313" key="2">
    <source>
        <dbReference type="EMBL" id="KDR84195.1"/>
    </source>
</evidence>
<sequence length="449" mass="48957">MTVRLPTNFGSFTDDREDFADEVGHPERAVNDRLQSSLLNIRDIDRAAPPKYIFSVNANVDSLVPVDLLALIGRIPTGRTLRDDPKLQGGTGRSLKAASMAMGCSKGKNLPNAHGLIDSFVSHSHAHPRPAPTAMPPASSSGGLGSGSGDHISILCNSHPDLRKERSPMYHRQRRLAGLRLRASTCRGWVMATPLRWIEAWRFWMETAQHALRMSNLPLEPPYLISSSLSRKAHNLAPLSSTSSPLSELVVINDDYDTTSTFNMAMNESQQGMVYDYPASHSAGLATNATDCASAYLNYENRASTSSGEKYKFITFAISLLTACELSFHPRSRSLLRYQDKQGQKRFKGRRSGRLVKATLTLPSLENASYSIEDGKTDFDSRAFVAADGVDEDSTATNVVVAASVGVSGRELEKIAPPRPGPALGVERKGCRRSGWKTTKRAKLGGVPE</sequence>
<dbReference type="EMBL" id="KL142368">
    <property type="protein sequence ID" value="KDR84195.1"/>
    <property type="molecule type" value="Genomic_DNA"/>
</dbReference>
<dbReference type="AlphaFoldDB" id="A0A067TLU1"/>
<protein>
    <submittedName>
        <fullName evidence="2">Uncharacterized protein</fullName>
    </submittedName>
</protein>
<name>A0A067TLU1_GALM3</name>
<feature type="compositionally biased region" description="Basic residues" evidence="1">
    <location>
        <begin position="430"/>
        <end position="443"/>
    </location>
</feature>
<keyword evidence="3" id="KW-1185">Reference proteome</keyword>
<dbReference type="Proteomes" id="UP000027222">
    <property type="component" value="Unassembled WGS sequence"/>
</dbReference>
<organism evidence="2 3">
    <name type="scientific">Galerina marginata (strain CBS 339.88)</name>
    <dbReference type="NCBI Taxonomy" id="685588"/>
    <lineage>
        <taxon>Eukaryota</taxon>
        <taxon>Fungi</taxon>
        <taxon>Dikarya</taxon>
        <taxon>Basidiomycota</taxon>
        <taxon>Agaricomycotina</taxon>
        <taxon>Agaricomycetes</taxon>
        <taxon>Agaricomycetidae</taxon>
        <taxon>Agaricales</taxon>
        <taxon>Agaricineae</taxon>
        <taxon>Strophariaceae</taxon>
        <taxon>Galerina</taxon>
    </lineage>
</organism>
<feature type="region of interest" description="Disordered" evidence="1">
    <location>
        <begin position="124"/>
        <end position="143"/>
    </location>
</feature>
<evidence type="ECO:0000313" key="3">
    <source>
        <dbReference type="Proteomes" id="UP000027222"/>
    </source>
</evidence>
<dbReference type="HOGENOM" id="CLU_609796_0_0_1"/>
<proteinExistence type="predicted"/>
<evidence type="ECO:0000256" key="1">
    <source>
        <dbReference type="SAM" id="MobiDB-lite"/>
    </source>
</evidence>
<feature type="region of interest" description="Disordered" evidence="1">
    <location>
        <begin position="416"/>
        <end position="449"/>
    </location>
</feature>
<gene>
    <name evidence="2" type="ORF">GALMADRAFT_1340416</name>
</gene>